<keyword evidence="8" id="KW-1185">Reference proteome</keyword>
<keyword evidence="5 6" id="KW-0472">Membrane</keyword>
<dbReference type="PANTHER" id="PTHR30250:SF11">
    <property type="entry name" value="O-ANTIGEN TRANSPORTER-RELATED"/>
    <property type="match status" value="1"/>
</dbReference>
<feature type="transmembrane region" description="Helical" evidence="6">
    <location>
        <begin position="53"/>
        <end position="73"/>
    </location>
</feature>
<dbReference type="EMBL" id="OCMT01000004">
    <property type="protein sequence ID" value="SOD19619.1"/>
    <property type="molecule type" value="Genomic_DNA"/>
</dbReference>
<gene>
    <name evidence="7" type="ORF">SAMN06297358_3323</name>
</gene>
<reference evidence="8" key="1">
    <citation type="submission" date="2017-09" db="EMBL/GenBank/DDBJ databases">
        <authorList>
            <person name="Varghese N."/>
            <person name="Submissions S."/>
        </authorList>
    </citation>
    <scope>NUCLEOTIDE SEQUENCE [LARGE SCALE GENOMIC DNA]</scope>
    <source>
        <strain evidence="8">CGMCC 1.12803</strain>
    </source>
</reference>
<proteinExistence type="predicted"/>
<dbReference type="InterPro" id="IPR002797">
    <property type="entry name" value="Polysacc_synth"/>
</dbReference>
<sequence length="442" mass="49439">MAYGIKQLNNKHTLSLASNILTAVTGLVIFAVLNRVLSLEANGVWIVFQSTYLLADTFRSGFLSTAFITFYVGRNPADALKVVGSAWYIGAVITLFFLLLSIPGYFLSQHIHDVGFSLFTKWFGLAFLASLPYLMATCILQAEERFDRLLVLRLINQFFFIAGILTFYFVGEMQIEHVVYAYIGSLLISSSYVLLSGWSKFNSIRHQTKENIQELYHFGKYSVGTILSTNLFRTIDIYVINLFLAPSAVAIYNLGLRLIEVIEIPMRSLIASGMPMMVTAFNEGKPKKVIDIMSRFIALLTIGMVPIIIGVVVLADIPIALIGGGKFVGTEAANVLRGFIIIALLYPTDRFMALTLDVIRQAKMNFYKILVMLIVNLVADVAAVYYFGSIYGIVVAAIFPVLIAIVMGYAALQSYHRFGFLHLYMNGWRDLKQTITEFRSKK</sequence>
<protein>
    <submittedName>
        <fullName evidence="7">Membrane protein involved in the export of O-antigen and teichoic acid</fullName>
    </submittedName>
</protein>
<dbReference type="RefSeq" id="WP_097133148.1">
    <property type="nucleotide sequence ID" value="NZ_OCMT01000004.1"/>
</dbReference>
<feature type="transmembrane region" description="Helical" evidence="6">
    <location>
        <begin position="177"/>
        <end position="195"/>
    </location>
</feature>
<evidence type="ECO:0000313" key="7">
    <source>
        <dbReference type="EMBL" id="SOD19619.1"/>
    </source>
</evidence>
<accession>A0A286ACI3</accession>
<comment type="subcellular location">
    <subcellularLocation>
        <location evidence="1">Cell membrane</location>
        <topology evidence="1">Multi-pass membrane protein</topology>
    </subcellularLocation>
</comment>
<keyword evidence="4 6" id="KW-1133">Transmembrane helix</keyword>
<feature type="transmembrane region" description="Helical" evidence="6">
    <location>
        <begin position="119"/>
        <end position="142"/>
    </location>
</feature>
<feature type="transmembrane region" description="Helical" evidence="6">
    <location>
        <begin position="393"/>
        <end position="412"/>
    </location>
</feature>
<dbReference type="InterPro" id="IPR050833">
    <property type="entry name" value="Poly_Biosynth_Transport"/>
</dbReference>
<dbReference type="AlphaFoldDB" id="A0A286ACI3"/>
<keyword evidence="3 6" id="KW-0812">Transmembrane</keyword>
<feature type="transmembrane region" description="Helical" evidence="6">
    <location>
        <begin position="296"/>
        <end position="321"/>
    </location>
</feature>
<feature type="transmembrane region" description="Helical" evidence="6">
    <location>
        <begin position="12"/>
        <end position="33"/>
    </location>
</feature>
<feature type="transmembrane region" description="Helical" evidence="6">
    <location>
        <begin position="366"/>
        <end position="387"/>
    </location>
</feature>
<dbReference type="OrthoDB" id="629958at2"/>
<organism evidence="7 8">
    <name type="scientific">Pedobacter xixiisoli</name>
    <dbReference type="NCBI Taxonomy" id="1476464"/>
    <lineage>
        <taxon>Bacteria</taxon>
        <taxon>Pseudomonadati</taxon>
        <taxon>Bacteroidota</taxon>
        <taxon>Sphingobacteriia</taxon>
        <taxon>Sphingobacteriales</taxon>
        <taxon>Sphingobacteriaceae</taxon>
        <taxon>Pedobacter</taxon>
    </lineage>
</organism>
<evidence type="ECO:0000256" key="1">
    <source>
        <dbReference type="ARBA" id="ARBA00004651"/>
    </source>
</evidence>
<dbReference type="Proteomes" id="UP000219281">
    <property type="component" value="Unassembled WGS sequence"/>
</dbReference>
<evidence type="ECO:0000313" key="8">
    <source>
        <dbReference type="Proteomes" id="UP000219281"/>
    </source>
</evidence>
<dbReference type="PANTHER" id="PTHR30250">
    <property type="entry name" value="PST FAMILY PREDICTED COLANIC ACID TRANSPORTER"/>
    <property type="match status" value="1"/>
</dbReference>
<name>A0A286ACI3_9SPHI</name>
<evidence type="ECO:0000256" key="6">
    <source>
        <dbReference type="SAM" id="Phobius"/>
    </source>
</evidence>
<feature type="transmembrane region" description="Helical" evidence="6">
    <location>
        <begin position="154"/>
        <end position="171"/>
    </location>
</feature>
<evidence type="ECO:0000256" key="4">
    <source>
        <dbReference type="ARBA" id="ARBA00022989"/>
    </source>
</evidence>
<feature type="transmembrane region" description="Helical" evidence="6">
    <location>
        <begin position="235"/>
        <end position="254"/>
    </location>
</feature>
<feature type="transmembrane region" description="Helical" evidence="6">
    <location>
        <begin position="327"/>
        <end position="346"/>
    </location>
</feature>
<evidence type="ECO:0000256" key="2">
    <source>
        <dbReference type="ARBA" id="ARBA00022475"/>
    </source>
</evidence>
<keyword evidence="2" id="KW-1003">Cell membrane</keyword>
<dbReference type="GO" id="GO:0005886">
    <property type="term" value="C:plasma membrane"/>
    <property type="evidence" value="ECO:0007669"/>
    <property type="project" value="UniProtKB-SubCell"/>
</dbReference>
<evidence type="ECO:0000256" key="3">
    <source>
        <dbReference type="ARBA" id="ARBA00022692"/>
    </source>
</evidence>
<dbReference type="Pfam" id="PF01943">
    <property type="entry name" value="Polysacc_synt"/>
    <property type="match status" value="1"/>
</dbReference>
<feature type="transmembrane region" description="Helical" evidence="6">
    <location>
        <begin position="85"/>
        <end position="107"/>
    </location>
</feature>
<evidence type="ECO:0000256" key="5">
    <source>
        <dbReference type="ARBA" id="ARBA00023136"/>
    </source>
</evidence>